<evidence type="ECO:0000256" key="3">
    <source>
        <dbReference type="ARBA" id="ARBA00022989"/>
    </source>
</evidence>
<feature type="transmembrane region" description="Helical" evidence="5">
    <location>
        <begin position="49"/>
        <end position="78"/>
    </location>
</feature>
<dbReference type="GO" id="GO:0015990">
    <property type="term" value="P:electron transport coupled proton transport"/>
    <property type="evidence" value="ECO:0007669"/>
    <property type="project" value="TreeGrafter"/>
</dbReference>
<reference evidence="7" key="1">
    <citation type="submission" date="2018-05" db="EMBL/GenBank/DDBJ databases">
        <authorList>
            <person name="Lanie J.A."/>
            <person name="Ng W.-L."/>
            <person name="Kazmierczak K.M."/>
            <person name="Andrzejewski T.M."/>
            <person name="Davidsen T.M."/>
            <person name="Wayne K.J."/>
            <person name="Tettelin H."/>
            <person name="Glass J.I."/>
            <person name="Rusch D."/>
            <person name="Podicherti R."/>
            <person name="Tsui H.-C.T."/>
            <person name="Winkler M.E."/>
        </authorList>
    </citation>
    <scope>NUCLEOTIDE SEQUENCE</scope>
</reference>
<dbReference type="GO" id="GO:0003954">
    <property type="term" value="F:NADH dehydrogenase activity"/>
    <property type="evidence" value="ECO:0007669"/>
    <property type="project" value="TreeGrafter"/>
</dbReference>
<name>A0A382WPV6_9ZZZZ</name>
<feature type="transmembrane region" description="Helical" evidence="5">
    <location>
        <begin position="98"/>
        <end position="117"/>
    </location>
</feature>
<proteinExistence type="predicted"/>
<organism evidence="7">
    <name type="scientific">marine metagenome</name>
    <dbReference type="NCBI Taxonomy" id="408172"/>
    <lineage>
        <taxon>unclassified sequences</taxon>
        <taxon>metagenomes</taxon>
        <taxon>ecological metagenomes</taxon>
    </lineage>
</organism>
<dbReference type="AlphaFoldDB" id="A0A382WPV6"/>
<keyword evidence="4 5" id="KW-0472">Membrane</keyword>
<dbReference type="GO" id="GO:0042773">
    <property type="term" value="P:ATP synthesis coupled electron transport"/>
    <property type="evidence" value="ECO:0007669"/>
    <property type="project" value="InterPro"/>
</dbReference>
<dbReference type="PANTHER" id="PTHR42829:SF2">
    <property type="entry name" value="NADH-UBIQUINONE OXIDOREDUCTASE CHAIN 5"/>
    <property type="match status" value="1"/>
</dbReference>
<feature type="transmembrane region" description="Helical" evidence="5">
    <location>
        <begin position="20"/>
        <end position="37"/>
    </location>
</feature>
<dbReference type="GO" id="GO:0008137">
    <property type="term" value="F:NADH dehydrogenase (ubiquinone) activity"/>
    <property type="evidence" value="ECO:0007669"/>
    <property type="project" value="InterPro"/>
</dbReference>
<protein>
    <recommendedName>
        <fullName evidence="6">NADH-Ubiquinone oxidoreductase (complex I) chain 5 N-terminal domain-containing protein</fullName>
    </recommendedName>
</protein>
<evidence type="ECO:0000256" key="1">
    <source>
        <dbReference type="ARBA" id="ARBA00004141"/>
    </source>
</evidence>
<sequence length="118" mass="12531">MPVYFLVTEAGVPSISEGILWAILGIPVFAFLIIFGLRQRIPELTSGYISIGAITATLVLSIVVLFNVIGAGGGIAIHTHNWLSIGDFDFNLGVRVDGLTAIMLIVVTSVATLVQIYS</sequence>
<evidence type="ECO:0000259" key="6">
    <source>
        <dbReference type="Pfam" id="PF00662"/>
    </source>
</evidence>
<evidence type="ECO:0000313" key="7">
    <source>
        <dbReference type="EMBL" id="SVD60405.1"/>
    </source>
</evidence>
<dbReference type="PANTHER" id="PTHR42829">
    <property type="entry name" value="NADH-UBIQUINONE OXIDOREDUCTASE CHAIN 5"/>
    <property type="match status" value="1"/>
</dbReference>
<keyword evidence="3 5" id="KW-1133">Transmembrane helix</keyword>
<dbReference type="InterPro" id="IPR001516">
    <property type="entry name" value="Proton_antipo_N"/>
</dbReference>
<dbReference type="InterPro" id="IPR003945">
    <property type="entry name" value="NU5C-like"/>
</dbReference>
<evidence type="ECO:0000256" key="4">
    <source>
        <dbReference type="ARBA" id="ARBA00023136"/>
    </source>
</evidence>
<comment type="subcellular location">
    <subcellularLocation>
        <location evidence="1">Membrane</location>
        <topology evidence="1">Multi-pass membrane protein</topology>
    </subcellularLocation>
</comment>
<accession>A0A382WPV6</accession>
<dbReference type="EMBL" id="UINC01161298">
    <property type="protein sequence ID" value="SVD60405.1"/>
    <property type="molecule type" value="Genomic_DNA"/>
</dbReference>
<dbReference type="Pfam" id="PF00662">
    <property type="entry name" value="Proton_antipo_N"/>
    <property type="match status" value="1"/>
</dbReference>
<evidence type="ECO:0000256" key="2">
    <source>
        <dbReference type="ARBA" id="ARBA00022692"/>
    </source>
</evidence>
<keyword evidence="2 5" id="KW-0812">Transmembrane</keyword>
<evidence type="ECO:0000256" key="5">
    <source>
        <dbReference type="SAM" id="Phobius"/>
    </source>
</evidence>
<gene>
    <name evidence="7" type="ORF">METZ01_LOCUS413259</name>
</gene>
<feature type="domain" description="NADH-Ubiquinone oxidoreductase (complex I) chain 5 N-terminal" evidence="6">
    <location>
        <begin position="82"/>
        <end position="118"/>
    </location>
</feature>
<dbReference type="GO" id="GO:0016020">
    <property type="term" value="C:membrane"/>
    <property type="evidence" value="ECO:0007669"/>
    <property type="project" value="UniProtKB-SubCell"/>
</dbReference>
<feature type="non-terminal residue" evidence="7">
    <location>
        <position position="118"/>
    </location>
</feature>